<dbReference type="RefSeq" id="WP_011903509.1">
    <property type="nucleotide sequence ID" value="NZ_CP015922.1"/>
</dbReference>
<dbReference type="KEGG" id="pwu:A8O14_10275"/>
<dbReference type="STRING" id="1743168.A8O14_10275"/>
<feature type="chain" id="PRO_5008248063" evidence="1">
    <location>
        <begin position="20"/>
        <end position="212"/>
    </location>
</feature>
<organism evidence="2 3">
    <name type="scientific">Polynucleobacter wuianus</name>
    <dbReference type="NCBI Taxonomy" id="1743168"/>
    <lineage>
        <taxon>Bacteria</taxon>
        <taxon>Pseudomonadati</taxon>
        <taxon>Pseudomonadota</taxon>
        <taxon>Betaproteobacteria</taxon>
        <taxon>Burkholderiales</taxon>
        <taxon>Burkholderiaceae</taxon>
        <taxon>Polynucleobacter</taxon>
    </lineage>
</organism>
<reference evidence="3" key="1">
    <citation type="submission" date="2016-05" db="EMBL/GenBank/DDBJ databases">
        <title>Polynucleobacter sp. QLW-P1FAT50C-4 genome.</title>
        <authorList>
            <person name="Hahn M.W."/>
        </authorList>
    </citation>
    <scope>NUCLEOTIDE SEQUENCE [LARGE SCALE GENOMIC DNA]</scope>
    <source>
        <strain evidence="3">QLW-P1FAT50C-4</strain>
    </source>
</reference>
<sequence length="212" mass="23977">MRVWLVFIGSLLLSLSAQAAPMGFKDSWMTMGDFSKTFREQTANYALTPRDAIGVTSTYMQTNNYSQTQLNNELTYTRLVKRWNMPEAQANIWFIGGVGETTGNYFSGTKATVSPGIQADYETTRLYASANARIYVADGITNNVVSARAGFSFYEANYDETQPWLIVEARRMSMVSTQYEVTPMLRLIHNRIFVEAGANLHGQPRLSFMYVY</sequence>
<evidence type="ECO:0000313" key="3">
    <source>
        <dbReference type="Proteomes" id="UP000078463"/>
    </source>
</evidence>
<evidence type="ECO:0000256" key="1">
    <source>
        <dbReference type="SAM" id="SignalP"/>
    </source>
</evidence>
<dbReference type="Proteomes" id="UP000078463">
    <property type="component" value="Chromosome"/>
</dbReference>
<feature type="signal peptide" evidence="1">
    <location>
        <begin position="1"/>
        <end position="19"/>
    </location>
</feature>
<dbReference type="EMBL" id="CP015922">
    <property type="protein sequence ID" value="ANJ00425.1"/>
    <property type="molecule type" value="Genomic_DNA"/>
</dbReference>
<keyword evidence="1" id="KW-0732">Signal</keyword>
<dbReference type="GeneID" id="31482062"/>
<keyword evidence="3" id="KW-1185">Reference proteome</keyword>
<name>A0A191UHD2_9BURK</name>
<gene>
    <name evidence="2" type="ORF">A8O14_10275</name>
</gene>
<dbReference type="AlphaFoldDB" id="A0A191UHD2"/>
<protein>
    <submittedName>
        <fullName evidence="2">Uncharacterized protein</fullName>
    </submittedName>
</protein>
<proteinExistence type="predicted"/>
<accession>A0A191UHD2</accession>
<dbReference type="OrthoDB" id="7627797at2"/>
<evidence type="ECO:0000313" key="2">
    <source>
        <dbReference type="EMBL" id="ANJ00425.1"/>
    </source>
</evidence>